<dbReference type="GeneID" id="73337646"/>
<feature type="compositionally biased region" description="Polar residues" evidence="1">
    <location>
        <begin position="30"/>
        <end position="42"/>
    </location>
</feature>
<organism evidence="2 3">
    <name type="scientific">Colletotrichum lupini</name>
    <dbReference type="NCBI Taxonomy" id="145971"/>
    <lineage>
        <taxon>Eukaryota</taxon>
        <taxon>Fungi</taxon>
        <taxon>Dikarya</taxon>
        <taxon>Ascomycota</taxon>
        <taxon>Pezizomycotina</taxon>
        <taxon>Sordariomycetes</taxon>
        <taxon>Hypocreomycetidae</taxon>
        <taxon>Glomerellales</taxon>
        <taxon>Glomerellaceae</taxon>
        <taxon>Colletotrichum</taxon>
        <taxon>Colletotrichum acutatum species complex</taxon>
    </lineage>
</organism>
<dbReference type="AlphaFoldDB" id="A0A9Q8WCX0"/>
<reference evidence="2" key="1">
    <citation type="journal article" date="2021" name="Mol. Plant Microbe Interact.">
        <title>Complete Genome Sequence of the Plant-Pathogenic Fungus Colletotrichum lupini.</title>
        <authorList>
            <person name="Baroncelli R."/>
            <person name="Pensec F."/>
            <person name="Da Lio D."/>
            <person name="Boufleur T."/>
            <person name="Vicente I."/>
            <person name="Sarrocco S."/>
            <person name="Picot A."/>
            <person name="Baraldi E."/>
            <person name="Sukno S."/>
            <person name="Thon M."/>
            <person name="Le Floch G."/>
        </authorList>
    </citation>
    <scope>NUCLEOTIDE SEQUENCE</scope>
    <source>
        <strain evidence="2">IMI 504893</strain>
    </source>
</reference>
<accession>A0A9Q8WCX0</accession>
<dbReference type="Proteomes" id="UP000830671">
    <property type="component" value="Chromosome 2"/>
</dbReference>
<keyword evidence="3" id="KW-1185">Reference proteome</keyword>
<feature type="compositionally biased region" description="Low complexity" evidence="1">
    <location>
        <begin position="17"/>
        <end position="29"/>
    </location>
</feature>
<sequence length="42" mass="4286">MEATAQGVPVGNSSSEFTPASPAAFSTSSRTLTPDSLRSIQT</sequence>
<dbReference type="EMBL" id="CP019474">
    <property type="protein sequence ID" value="UQC78142.1"/>
    <property type="molecule type" value="Genomic_DNA"/>
</dbReference>
<dbReference type="RefSeq" id="XP_049139779.1">
    <property type="nucleotide sequence ID" value="XM_049282636.1"/>
</dbReference>
<dbReference type="KEGG" id="clup:CLUP02_03616"/>
<name>A0A9Q8WCX0_9PEZI</name>
<evidence type="ECO:0000313" key="3">
    <source>
        <dbReference type="Proteomes" id="UP000830671"/>
    </source>
</evidence>
<gene>
    <name evidence="2" type="ORF">CLUP02_03616</name>
</gene>
<protein>
    <submittedName>
        <fullName evidence="2">Uncharacterized protein</fullName>
    </submittedName>
</protein>
<evidence type="ECO:0000313" key="2">
    <source>
        <dbReference type="EMBL" id="UQC78142.1"/>
    </source>
</evidence>
<evidence type="ECO:0000256" key="1">
    <source>
        <dbReference type="SAM" id="MobiDB-lite"/>
    </source>
</evidence>
<feature type="region of interest" description="Disordered" evidence="1">
    <location>
        <begin position="1"/>
        <end position="42"/>
    </location>
</feature>
<proteinExistence type="predicted"/>